<organism evidence="1 2">
    <name type="scientific">Glomus cerebriforme</name>
    <dbReference type="NCBI Taxonomy" id="658196"/>
    <lineage>
        <taxon>Eukaryota</taxon>
        <taxon>Fungi</taxon>
        <taxon>Fungi incertae sedis</taxon>
        <taxon>Mucoromycota</taxon>
        <taxon>Glomeromycotina</taxon>
        <taxon>Glomeromycetes</taxon>
        <taxon>Glomerales</taxon>
        <taxon>Glomeraceae</taxon>
        <taxon>Glomus</taxon>
    </lineage>
</organism>
<proteinExistence type="predicted"/>
<sequence length="154" mass="18110">MMNRYRTIKDIEKRRYVNELAEDLVINVVRIFHFRLFAQEPIAQYRWIENNEKINKVCMKGSWNEDEIEDMVVEVCSFPLIYKPFPDAPNGYKVCTPARVLPGQIMKQGFMKKVMNIGTSVLEYLYPSNYEPAPSLHIREDEYETSSTDSIESD</sequence>
<name>A0A397SVJ1_9GLOM</name>
<dbReference type="Proteomes" id="UP000265703">
    <property type="component" value="Unassembled WGS sequence"/>
</dbReference>
<dbReference type="AlphaFoldDB" id="A0A397SVJ1"/>
<evidence type="ECO:0000313" key="1">
    <source>
        <dbReference type="EMBL" id="RIA90018.1"/>
    </source>
</evidence>
<gene>
    <name evidence="1" type="ORF">C1645_770922</name>
</gene>
<comment type="caution">
    <text evidence="1">The sequence shown here is derived from an EMBL/GenBank/DDBJ whole genome shotgun (WGS) entry which is preliminary data.</text>
</comment>
<dbReference type="OrthoDB" id="2402017at2759"/>
<evidence type="ECO:0000313" key="2">
    <source>
        <dbReference type="Proteomes" id="UP000265703"/>
    </source>
</evidence>
<reference evidence="1 2" key="1">
    <citation type="submission" date="2018-06" db="EMBL/GenBank/DDBJ databases">
        <title>Comparative genomics reveals the genomic features of Rhizophagus irregularis, R. cerebriforme, R. diaphanum and Gigaspora rosea, and their symbiotic lifestyle signature.</title>
        <authorList>
            <person name="Morin E."/>
            <person name="San Clemente H."/>
            <person name="Chen E.C.H."/>
            <person name="De La Providencia I."/>
            <person name="Hainaut M."/>
            <person name="Kuo A."/>
            <person name="Kohler A."/>
            <person name="Murat C."/>
            <person name="Tang N."/>
            <person name="Roy S."/>
            <person name="Loubradou J."/>
            <person name="Henrissat B."/>
            <person name="Grigoriev I.V."/>
            <person name="Corradi N."/>
            <person name="Roux C."/>
            <person name="Martin F.M."/>
        </authorList>
    </citation>
    <scope>NUCLEOTIDE SEQUENCE [LARGE SCALE GENOMIC DNA]</scope>
    <source>
        <strain evidence="1 2">DAOM 227022</strain>
    </source>
</reference>
<accession>A0A397SVJ1</accession>
<dbReference type="EMBL" id="QKYT01000195">
    <property type="protein sequence ID" value="RIA90018.1"/>
    <property type="molecule type" value="Genomic_DNA"/>
</dbReference>
<protein>
    <submittedName>
        <fullName evidence="1">Uncharacterized protein</fullName>
    </submittedName>
</protein>
<keyword evidence="2" id="KW-1185">Reference proteome</keyword>